<sequence>MSLFDKCHNFTIVEEIMAQGIYPYFITVESAQLTKVIVNGKELIMVGSNNYLGLTMHDDVINAAVEATRKYGSGCTGSRFLNGNLDLHAILEEELARFMNKEAALVFSTGFQTNLGTISTLALKGDGVFIDREDHASIVDGTRLSFGRVFKFRHSDMDDLERVLGDNKDVVKGKLIVVDGIFSIGGDIVDLPRLIQIAEKYDARVMVDDAHSIGVLGDHGRGTASHFGLEDK</sequence>
<keyword evidence="2" id="KW-0808">Transferase</keyword>
<comment type="cofactor">
    <cofactor evidence="1">
        <name>pyridoxal 5'-phosphate</name>
        <dbReference type="ChEBI" id="CHEBI:597326"/>
    </cofactor>
</comment>
<dbReference type="AlphaFoldDB" id="X1C1G4"/>
<dbReference type="PANTHER" id="PTHR13693:SF3">
    <property type="entry name" value="LD36009P"/>
    <property type="match status" value="1"/>
</dbReference>
<proteinExistence type="predicted"/>
<comment type="caution">
    <text evidence="4">The sequence shown here is derived from an EMBL/GenBank/DDBJ whole genome shotgun (WGS) entry which is preliminary data.</text>
</comment>
<dbReference type="InterPro" id="IPR015424">
    <property type="entry name" value="PyrdxlP-dep_Trfase"/>
</dbReference>
<dbReference type="GO" id="GO:0016740">
    <property type="term" value="F:transferase activity"/>
    <property type="evidence" value="ECO:0007669"/>
    <property type="project" value="UniProtKB-KW"/>
</dbReference>
<accession>X1C1G4</accession>
<dbReference type="InterPro" id="IPR004839">
    <property type="entry name" value="Aminotransferase_I/II_large"/>
</dbReference>
<dbReference type="InterPro" id="IPR050087">
    <property type="entry name" value="AON_synthase_class-II"/>
</dbReference>
<evidence type="ECO:0000313" key="4">
    <source>
        <dbReference type="EMBL" id="GAH01112.1"/>
    </source>
</evidence>
<organism evidence="4">
    <name type="scientific">marine sediment metagenome</name>
    <dbReference type="NCBI Taxonomy" id="412755"/>
    <lineage>
        <taxon>unclassified sequences</taxon>
        <taxon>metagenomes</taxon>
        <taxon>ecological metagenomes</taxon>
    </lineage>
</organism>
<evidence type="ECO:0000256" key="1">
    <source>
        <dbReference type="ARBA" id="ARBA00001933"/>
    </source>
</evidence>
<dbReference type="InterPro" id="IPR015421">
    <property type="entry name" value="PyrdxlP-dep_Trfase_major"/>
</dbReference>
<dbReference type="InterPro" id="IPR015422">
    <property type="entry name" value="PyrdxlP-dep_Trfase_small"/>
</dbReference>
<dbReference type="Pfam" id="PF00155">
    <property type="entry name" value="Aminotran_1_2"/>
    <property type="match status" value="1"/>
</dbReference>
<dbReference type="SUPFAM" id="SSF53383">
    <property type="entry name" value="PLP-dependent transferases"/>
    <property type="match status" value="1"/>
</dbReference>
<dbReference type="Gene3D" id="3.40.640.10">
    <property type="entry name" value="Type I PLP-dependent aspartate aminotransferase-like (Major domain)"/>
    <property type="match status" value="1"/>
</dbReference>
<feature type="domain" description="Aminotransferase class I/classII large" evidence="3">
    <location>
        <begin position="42"/>
        <end position="221"/>
    </location>
</feature>
<gene>
    <name evidence="4" type="ORF">S01H4_43714</name>
</gene>
<dbReference type="GO" id="GO:0030170">
    <property type="term" value="F:pyridoxal phosphate binding"/>
    <property type="evidence" value="ECO:0007669"/>
    <property type="project" value="InterPro"/>
</dbReference>
<protein>
    <recommendedName>
        <fullName evidence="3">Aminotransferase class I/classII large domain-containing protein</fullName>
    </recommendedName>
</protein>
<evidence type="ECO:0000256" key="2">
    <source>
        <dbReference type="ARBA" id="ARBA00022679"/>
    </source>
</evidence>
<evidence type="ECO:0000259" key="3">
    <source>
        <dbReference type="Pfam" id="PF00155"/>
    </source>
</evidence>
<dbReference type="Gene3D" id="3.90.1150.10">
    <property type="entry name" value="Aspartate Aminotransferase, domain 1"/>
    <property type="match status" value="1"/>
</dbReference>
<feature type="non-terminal residue" evidence="4">
    <location>
        <position position="232"/>
    </location>
</feature>
<reference evidence="4" key="1">
    <citation type="journal article" date="2014" name="Front. Microbiol.">
        <title>High frequency of phylogenetically diverse reductive dehalogenase-homologous genes in deep subseafloor sedimentary metagenomes.</title>
        <authorList>
            <person name="Kawai M."/>
            <person name="Futagami T."/>
            <person name="Toyoda A."/>
            <person name="Takaki Y."/>
            <person name="Nishi S."/>
            <person name="Hori S."/>
            <person name="Arai W."/>
            <person name="Tsubouchi T."/>
            <person name="Morono Y."/>
            <person name="Uchiyama I."/>
            <person name="Ito T."/>
            <person name="Fujiyama A."/>
            <person name="Inagaki F."/>
            <person name="Takami H."/>
        </authorList>
    </citation>
    <scope>NUCLEOTIDE SEQUENCE</scope>
    <source>
        <strain evidence="4">Expedition CK06-06</strain>
    </source>
</reference>
<dbReference type="EMBL" id="BART01024144">
    <property type="protein sequence ID" value="GAH01112.1"/>
    <property type="molecule type" value="Genomic_DNA"/>
</dbReference>
<name>X1C1G4_9ZZZZ</name>
<dbReference type="PANTHER" id="PTHR13693">
    <property type="entry name" value="CLASS II AMINOTRANSFERASE/8-AMINO-7-OXONONANOATE SYNTHASE"/>
    <property type="match status" value="1"/>
</dbReference>